<sequence>MCIFNKLFTGSLTLLFCLSGITPSWAEPQLNLKPETCIRDENGECVTTLNIQYTDDERRAICVAIEPLTWEQCQQEARRHEIDVAVRTRQNLQVTALDAQDRRILSEATLILATFKPDATRKRRRFSWSY</sequence>
<feature type="chain" id="PRO_5045556825" evidence="1">
    <location>
        <begin position="27"/>
        <end position="130"/>
    </location>
</feature>
<comment type="caution">
    <text evidence="2">The sequence shown here is derived from an EMBL/GenBank/DDBJ whole genome shotgun (WGS) entry which is preliminary data.</text>
</comment>
<evidence type="ECO:0000256" key="1">
    <source>
        <dbReference type="SAM" id="SignalP"/>
    </source>
</evidence>
<proteinExistence type="predicted"/>
<protein>
    <submittedName>
        <fullName evidence="2">DUF3019 domain-containing protein</fullName>
    </submittedName>
</protein>
<dbReference type="Proteomes" id="UP000624419">
    <property type="component" value="Unassembled WGS sequence"/>
</dbReference>
<accession>A0ABR8LFI4</accession>
<reference evidence="2 3" key="1">
    <citation type="submission" date="2020-04" db="EMBL/GenBank/DDBJ databases">
        <title>Salinimonas sp. HHU 13199.</title>
        <authorList>
            <person name="Cui X."/>
            <person name="Zhang D."/>
        </authorList>
    </citation>
    <scope>NUCLEOTIDE SEQUENCE [LARGE SCALE GENOMIC DNA]</scope>
    <source>
        <strain evidence="2 3">HHU 13199</strain>
    </source>
</reference>
<dbReference type="InterPro" id="IPR021559">
    <property type="entry name" value="DUF3019"/>
</dbReference>
<keyword evidence="1" id="KW-0732">Signal</keyword>
<evidence type="ECO:0000313" key="3">
    <source>
        <dbReference type="Proteomes" id="UP000624419"/>
    </source>
</evidence>
<dbReference type="EMBL" id="JABBXD010000001">
    <property type="protein sequence ID" value="MBD3584303.1"/>
    <property type="molecule type" value="Genomic_DNA"/>
</dbReference>
<organism evidence="2 3">
    <name type="scientific">Salinimonas profundi</name>
    <dbReference type="NCBI Taxonomy" id="2729140"/>
    <lineage>
        <taxon>Bacteria</taxon>
        <taxon>Pseudomonadati</taxon>
        <taxon>Pseudomonadota</taxon>
        <taxon>Gammaproteobacteria</taxon>
        <taxon>Alteromonadales</taxon>
        <taxon>Alteromonadaceae</taxon>
        <taxon>Alteromonas/Salinimonas group</taxon>
        <taxon>Salinimonas</taxon>
    </lineage>
</organism>
<evidence type="ECO:0000313" key="2">
    <source>
        <dbReference type="EMBL" id="MBD3584303.1"/>
    </source>
</evidence>
<gene>
    <name evidence="2" type="ORF">HHX48_00970</name>
</gene>
<dbReference type="Pfam" id="PF11456">
    <property type="entry name" value="DUF3019"/>
    <property type="match status" value="1"/>
</dbReference>
<feature type="signal peptide" evidence="1">
    <location>
        <begin position="1"/>
        <end position="26"/>
    </location>
</feature>
<name>A0ABR8LFI4_9ALTE</name>
<keyword evidence="3" id="KW-1185">Reference proteome</keyword>
<dbReference type="RefSeq" id="WP_191021775.1">
    <property type="nucleotide sequence ID" value="NZ_JABBXD010000001.1"/>
</dbReference>